<dbReference type="EMBL" id="JAEVLS010000001">
    <property type="protein sequence ID" value="MBM0104037.1"/>
    <property type="molecule type" value="Genomic_DNA"/>
</dbReference>
<dbReference type="PANTHER" id="PTHR10655:SF17">
    <property type="entry name" value="LYSOPHOSPHOLIPASE-LIKE PROTEIN 1"/>
    <property type="match status" value="1"/>
</dbReference>
<dbReference type="Gene3D" id="3.40.50.1820">
    <property type="entry name" value="alpha/beta hydrolase"/>
    <property type="match status" value="1"/>
</dbReference>
<evidence type="ECO:0000256" key="1">
    <source>
        <dbReference type="ARBA" id="ARBA00006499"/>
    </source>
</evidence>
<dbReference type="Proteomes" id="UP000661077">
    <property type="component" value="Unassembled WGS sequence"/>
</dbReference>
<keyword evidence="5" id="KW-1185">Reference proteome</keyword>
<feature type="domain" description="Phospholipase/carboxylesterase/thioesterase" evidence="3">
    <location>
        <begin position="10"/>
        <end position="223"/>
    </location>
</feature>
<evidence type="ECO:0000313" key="5">
    <source>
        <dbReference type="Proteomes" id="UP000661077"/>
    </source>
</evidence>
<dbReference type="Pfam" id="PF02230">
    <property type="entry name" value="Abhydrolase_2"/>
    <property type="match status" value="1"/>
</dbReference>
<proteinExistence type="inferred from homology"/>
<keyword evidence="2 4" id="KW-0378">Hydrolase</keyword>
<dbReference type="InterPro" id="IPR050565">
    <property type="entry name" value="LYPA1-2/EST-like"/>
</dbReference>
<reference evidence="4 5" key="1">
    <citation type="journal article" date="2021" name="Int. J. Syst. Evol. Microbiol.">
        <title>Steroidobacter gossypii sp. nov., isolated from soil of cotton cropping field.</title>
        <authorList>
            <person name="Huang R."/>
            <person name="Yang S."/>
            <person name="Zhen C."/>
            <person name="Liu W."/>
        </authorList>
    </citation>
    <scope>NUCLEOTIDE SEQUENCE [LARGE SCALE GENOMIC DNA]</scope>
    <source>
        <strain evidence="4 5">S1-65</strain>
    </source>
</reference>
<dbReference type="RefSeq" id="WP_203165984.1">
    <property type="nucleotide sequence ID" value="NZ_JAEVLS010000001.1"/>
</dbReference>
<accession>A0ABS1WSS7</accession>
<dbReference type="InterPro" id="IPR003140">
    <property type="entry name" value="PLipase/COase/thioEstase"/>
</dbReference>
<organism evidence="4 5">
    <name type="scientific">Steroidobacter gossypii</name>
    <dbReference type="NCBI Taxonomy" id="2805490"/>
    <lineage>
        <taxon>Bacteria</taxon>
        <taxon>Pseudomonadati</taxon>
        <taxon>Pseudomonadota</taxon>
        <taxon>Gammaproteobacteria</taxon>
        <taxon>Steroidobacterales</taxon>
        <taxon>Steroidobacteraceae</taxon>
        <taxon>Steroidobacter</taxon>
    </lineage>
</organism>
<evidence type="ECO:0000259" key="3">
    <source>
        <dbReference type="Pfam" id="PF02230"/>
    </source>
</evidence>
<gene>
    <name evidence="4" type="ORF">JM946_04745</name>
</gene>
<evidence type="ECO:0000313" key="4">
    <source>
        <dbReference type="EMBL" id="MBM0104037.1"/>
    </source>
</evidence>
<protein>
    <submittedName>
        <fullName evidence="4">Alpha/beta hydrolase fold domain-containing protein</fullName>
    </submittedName>
</protein>
<dbReference type="GO" id="GO:0016787">
    <property type="term" value="F:hydrolase activity"/>
    <property type="evidence" value="ECO:0007669"/>
    <property type="project" value="UniProtKB-KW"/>
</dbReference>
<dbReference type="SUPFAM" id="SSF53474">
    <property type="entry name" value="alpha/beta-Hydrolases"/>
    <property type="match status" value="1"/>
</dbReference>
<comment type="similarity">
    <text evidence="1">Belongs to the AB hydrolase superfamily. AB hydrolase 2 family.</text>
</comment>
<dbReference type="InterPro" id="IPR029058">
    <property type="entry name" value="AB_hydrolase_fold"/>
</dbReference>
<evidence type="ECO:0000256" key="2">
    <source>
        <dbReference type="ARBA" id="ARBA00022801"/>
    </source>
</evidence>
<name>A0ABS1WSS7_9GAMM</name>
<sequence length="229" mass="25286">MPYSTSESADAVVLTPPTAPSAAVIWLHGLGADGFDFVPIVEELRLPASLPVRFIFPHAKPRPVTINNGFVMRAWYDIKGFGPDRPEDDVGIRESEAVVKQYIEQQIAQGIAASRIVIAGFSQGGAIAFQTVLRYEQRLAGVMALSTYLPLRMSVAKEASAANRDVPILMCHGVYDPVVQLQMGEASRDVLQGLGYRIEWRTYPMEHSVCMEEVVDISKWLQARLKLNA</sequence>
<comment type="caution">
    <text evidence="4">The sequence shown here is derived from an EMBL/GenBank/DDBJ whole genome shotgun (WGS) entry which is preliminary data.</text>
</comment>
<dbReference type="PANTHER" id="PTHR10655">
    <property type="entry name" value="LYSOPHOSPHOLIPASE-RELATED"/>
    <property type="match status" value="1"/>
</dbReference>